<organism evidence="9">
    <name type="scientific">mine drainage metagenome</name>
    <dbReference type="NCBI Taxonomy" id="410659"/>
    <lineage>
        <taxon>unclassified sequences</taxon>
        <taxon>metagenomes</taxon>
        <taxon>ecological metagenomes</taxon>
    </lineage>
</organism>
<reference evidence="9" key="1">
    <citation type="submission" date="2013-08" db="EMBL/GenBank/DDBJ databases">
        <authorList>
            <person name="Mendez C."/>
            <person name="Richter M."/>
            <person name="Ferrer M."/>
            <person name="Sanchez J."/>
        </authorList>
    </citation>
    <scope>NUCLEOTIDE SEQUENCE</scope>
</reference>
<feature type="transmembrane region" description="Helical" evidence="7">
    <location>
        <begin position="195"/>
        <end position="216"/>
    </location>
</feature>
<feature type="transmembrane region" description="Helical" evidence="7">
    <location>
        <begin position="257"/>
        <end position="278"/>
    </location>
</feature>
<dbReference type="GO" id="GO:0005886">
    <property type="term" value="C:plasma membrane"/>
    <property type="evidence" value="ECO:0007669"/>
    <property type="project" value="UniProtKB-SubCell"/>
</dbReference>
<feature type="transmembrane region" description="Helical" evidence="7">
    <location>
        <begin position="284"/>
        <end position="305"/>
    </location>
</feature>
<dbReference type="Pfam" id="PF00361">
    <property type="entry name" value="Proton_antipo_M"/>
    <property type="match status" value="1"/>
</dbReference>
<sequence>PRRPGCTRSPPSGTLATGPVHGLAWSGPLGDPEGLALDGLSAVFALAASLVWIATSVYSLAYDRGPSPLLAGTFALTLAAIALLVASTSFLLFVIGWEVMTLASYGMILEAHGRADRVYHAAFVFLAFGEGSTLLVIVAIAALRVGSGSFLFDALPVGSALASVAFLAGLVGFGLKMGVAPFHMSEWLPIAHSSAPSNASAILSATLTLAGAYGLFRLLSLLPGPPVWWGAVVLGIGAVSALLGALFAAVSEHAKGLPAYSTIENNGLILVALGVALVAEADGLTYLAGFALFAALYQALVHAVAKSGLFLTAGIVERGAGTLDLNAVQGAGTDGDGAGSVGAILSALSLAPRRRSPGSSASG</sequence>
<feature type="transmembrane region" description="Helical" evidence="7">
    <location>
        <begin position="155"/>
        <end position="175"/>
    </location>
</feature>
<comment type="subcellular location">
    <subcellularLocation>
        <location evidence="1">Cell membrane</location>
        <topology evidence="1">Multi-pass membrane protein</topology>
    </subcellularLocation>
</comment>
<proteinExistence type="predicted"/>
<evidence type="ECO:0000256" key="7">
    <source>
        <dbReference type="SAM" id="Phobius"/>
    </source>
</evidence>
<reference evidence="9" key="2">
    <citation type="journal article" date="2014" name="ISME J.">
        <title>Microbial stratification in low pH oxic and suboxic macroscopic growths along an acid mine drainage.</title>
        <authorList>
            <person name="Mendez-Garcia C."/>
            <person name="Mesa V."/>
            <person name="Sprenger R.R."/>
            <person name="Richter M."/>
            <person name="Diez M.S."/>
            <person name="Solano J."/>
            <person name="Bargiela R."/>
            <person name="Golyshina O.V."/>
            <person name="Manteca A."/>
            <person name="Ramos J.L."/>
            <person name="Gallego J.R."/>
            <person name="Llorente I."/>
            <person name="Martins Dos Santos V.A."/>
            <person name="Jensen O.N."/>
            <person name="Pelaez A.I."/>
            <person name="Sanchez J."/>
            <person name="Ferrer M."/>
        </authorList>
    </citation>
    <scope>NUCLEOTIDE SEQUENCE</scope>
</reference>
<evidence type="ECO:0000259" key="8">
    <source>
        <dbReference type="Pfam" id="PF00361"/>
    </source>
</evidence>
<gene>
    <name evidence="9" type="ORF">B2A_11755</name>
</gene>
<evidence type="ECO:0000256" key="5">
    <source>
        <dbReference type="ARBA" id="ARBA00023002"/>
    </source>
</evidence>
<dbReference type="AlphaFoldDB" id="T1A7J6"/>
<keyword evidence="4 7" id="KW-1133">Transmembrane helix</keyword>
<evidence type="ECO:0000256" key="2">
    <source>
        <dbReference type="ARBA" id="ARBA00022475"/>
    </source>
</evidence>
<feature type="transmembrane region" description="Helical" evidence="7">
    <location>
        <begin position="35"/>
        <end position="54"/>
    </location>
</feature>
<comment type="caution">
    <text evidence="9">The sequence shown here is derived from an EMBL/GenBank/DDBJ whole genome shotgun (WGS) entry which is preliminary data.</text>
</comment>
<evidence type="ECO:0000256" key="6">
    <source>
        <dbReference type="ARBA" id="ARBA00023136"/>
    </source>
</evidence>
<dbReference type="InterPro" id="IPR052175">
    <property type="entry name" value="ComplexI-like_HydComp"/>
</dbReference>
<feature type="non-terminal residue" evidence="9">
    <location>
        <position position="1"/>
    </location>
</feature>
<feature type="domain" description="NADH:quinone oxidoreductase/Mrp antiporter transmembrane" evidence="8">
    <location>
        <begin position="87"/>
        <end position="323"/>
    </location>
</feature>
<protein>
    <submittedName>
        <fullName evidence="9">Hydrogenase 4 subunit B</fullName>
    </submittedName>
</protein>
<dbReference type="GO" id="GO:0016491">
    <property type="term" value="F:oxidoreductase activity"/>
    <property type="evidence" value="ECO:0007669"/>
    <property type="project" value="UniProtKB-KW"/>
</dbReference>
<keyword evidence="2" id="KW-1003">Cell membrane</keyword>
<evidence type="ECO:0000256" key="3">
    <source>
        <dbReference type="ARBA" id="ARBA00022692"/>
    </source>
</evidence>
<dbReference type="PANTHER" id="PTHR42682">
    <property type="entry name" value="HYDROGENASE-4 COMPONENT F"/>
    <property type="match status" value="1"/>
</dbReference>
<keyword evidence="5" id="KW-0560">Oxidoreductase</keyword>
<feature type="transmembrane region" description="Helical" evidence="7">
    <location>
        <begin position="228"/>
        <end position="250"/>
    </location>
</feature>
<dbReference type="PANTHER" id="PTHR42682:SF4">
    <property type="entry name" value="NADH-UBIQUINONE_PLASTOQUINONE"/>
    <property type="match status" value="1"/>
</dbReference>
<dbReference type="PRINTS" id="PR01434">
    <property type="entry name" value="NADHDHGNASE5"/>
</dbReference>
<keyword evidence="3 7" id="KW-0812">Transmembrane</keyword>
<feature type="transmembrane region" description="Helical" evidence="7">
    <location>
        <begin position="118"/>
        <end position="143"/>
    </location>
</feature>
<evidence type="ECO:0000256" key="1">
    <source>
        <dbReference type="ARBA" id="ARBA00004651"/>
    </source>
</evidence>
<dbReference type="EMBL" id="AUZZ01008496">
    <property type="protein sequence ID" value="EQD37830.1"/>
    <property type="molecule type" value="Genomic_DNA"/>
</dbReference>
<accession>T1A7J6</accession>
<keyword evidence="6 7" id="KW-0472">Membrane</keyword>
<feature type="transmembrane region" description="Helical" evidence="7">
    <location>
        <begin position="74"/>
        <end position="97"/>
    </location>
</feature>
<evidence type="ECO:0000313" key="9">
    <source>
        <dbReference type="EMBL" id="EQD37830.1"/>
    </source>
</evidence>
<dbReference type="InterPro" id="IPR001750">
    <property type="entry name" value="ND/Mrp_TM"/>
</dbReference>
<name>T1A7J6_9ZZZZ</name>
<evidence type="ECO:0000256" key="4">
    <source>
        <dbReference type="ARBA" id="ARBA00022989"/>
    </source>
</evidence>